<reference evidence="1 2" key="1">
    <citation type="submission" date="2019-08" db="EMBL/GenBank/DDBJ databases">
        <title>In-depth cultivation of the pig gut microbiome towards novel bacterial diversity and tailored functional studies.</title>
        <authorList>
            <person name="Wylensek D."/>
            <person name="Hitch T.C.A."/>
            <person name="Clavel T."/>
        </authorList>
    </citation>
    <scope>NUCLEOTIDE SEQUENCE [LARGE SCALE GENOMIC DNA]</scope>
    <source>
        <strain evidence="1 2">WCA-389-WT-23B</strain>
    </source>
</reference>
<sequence length="258" mass="30084">MSDSRDVVNSHIQMPKLLLKRFHNEYNRFFYYDVEKGHIGKNGSAGKINTQFGYYSKYTEDYLRDEIETPFGNIIAYIERMGVLQRETIEINKSIDGEIKKFVYALIARGATLERNSESEELLQLLPEYKRHDYISRNGINIAEQEGLLCEYIVTFMINKTNIPFVLSMDGVYNYSFNGHLTFNLPISPQMAICLIHINYIERVINNDGTMAMFEIEREKDIMCMNQCAFNAQLKYKWGYIVCPQKNELERLAGEINA</sequence>
<gene>
    <name evidence="1" type="ORF">FYJ45_24730</name>
</gene>
<accession>A0A6N7WKW4</accession>
<evidence type="ECO:0000313" key="2">
    <source>
        <dbReference type="Proteomes" id="UP000436047"/>
    </source>
</evidence>
<dbReference type="Proteomes" id="UP000436047">
    <property type="component" value="Unassembled WGS sequence"/>
</dbReference>
<dbReference type="RefSeq" id="WP_154467685.1">
    <property type="nucleotide sequence ID" value="NZ_VUMI01000062.1"/>
</dbReference>
<comment type="caution">
    <text evidence="1">The sequence shown here is derived from an EMBL/GenBank/DDBJ whole genome shotgun (WGS) entry which is preliminary data.</text>
</comment>
<evidence type="ECO:0008006" key="3">
    <source>
        <dbReference type="Google" id="ProtNLM"/>
    </source>
</evidence>
<dbReference type="GeneID" id="86056214"/>
<keyword evidence="2" id="KW-1185">Reference proteome</keyword>
<organism evidence="1 2">
    <name type="scientific">Eisenbergiella porci</name>
    <dbReference type="NCBI Taxonomy" id="2652274"/>
    <lineage>
        <taxon>Bacteria</taxon>
        <taxon>Bacillati</taxon>
        <taxon>Bacillota</taxon>
        <taxon>Clostridia</taxon>
        <taxon>Lachnospirales</taxon>
        <taxon>Lachnospiraceae</taxon>
        <taxon>Eisenbergiella</taxon>
    </lineage>
</organism>
<dbReference type="AlphaFoldDB" id="A0A6N7WKW4"/>
<dbReference type="EMBL" id="VUMI01000062">
    <property type="protein sequence ID" value="MSS91323.1"/>
    <property type="molecule type" value="Genomic_DNA"/>
</dbReference>
<protein>
    <recommendedName>
        <fullName evidence="3">DUF4238 domain-containing protein</fullName>
    </recommendedName>
</protein>
<evidence type="ECO:0000313" key="1">
    <source>
        <dbReference type="EMBL" id="MSS91323.1"/>
    </source>
</evidence>
<proteinExistence type="predicted"/>
<name>A0A6N7WKW4_9FIRM</name>